<reference evidence="1 2" key="1">
    <citation type="journal article" date="2004" name="Nature">
        <title>Genome evolution in yeasts.</title>
        <authorList>
            <consortium name="Genolevures"/>
            <person name="Dujon B."/>
            <person name="Sherman D."/>
            <person name="Fischer G."/>
            <person name="Durrens P."/>
            <person name="Casaregola S."/>
            <person name="Lafontaine I."/>
            <person name="de Montigny J."/>
            <person name="Marck C."/>
            <person name="Neuveglise C."/>
            <person name="Talla E."/>
            <person name="Goffard N."/>
            <person name="Frangeul L."/>
            <person name="Aigle M."/>
            <person name="Anthouard V."/>
            <person name="Babour A."/>
            <person name="Barbe V."/>
            <person name="Barnay S."/>
            <person name="Blanchin S."/>
            <person name="Beckerich J.M."/>
            <person name="Beyne E."/>
            <person name="Bleykasten C."/>
            <person name="Boisrame A."/>
            <person name="Boyer J."/>
            <person name="Cattolico L."/>
            <person name="Confanioleri F."/>
            <person name="de Daruvar A."/>
            <person name="Despons L."/>
            <person name="Fabre E."/>
            <person name="Fairhead C."/>
            <person name="Ferry-Dumazet H."/>
            <person name="Groppi A."/>
            <person name="Hantraye F."/>
            <person name="Hennequin C."/>
            <person name="Jauniaux N."/>
            <person name="Joyet P."/>
            <person name="Kachouri R."/>
            <person name="Kerrest A."/>
            <person name="Koszul R."/>
            <person name="Lemaire M."/>
            <person name="Lesur I."/>
            <person name="Ma L."/>
            <person name="Muller H."/>
            <person name="Nicaud J.M."/>
            <person name="Nikolski M."/>
            <person name="Oztas S."/>
            <person name="Ozier-Kalogeropoulos O."/>
            <person name="Pellenz S."/>
            <person name="Potier S."/>
            <person name="Richard G.F."/>
            <person name="Straub M.L."/>
            <person name="Suleau A."/>
            <person name="Swennene D."/>
            <person name="Tekaia F."/>
            <person name="Wesolowski-Louvel M."/>
            <person name="Westhof E."/>
            <person name="Wirth B."/>
            <person name="Zeniou-Meyer M."/>
            <person name="Zivanovic I."/>
            <person name="Bolotin-Fukuhara M."/>
            <person name="Thierry A."/>
            <person name="Bouchier C."/>
            <person name="Caudron B."/>
            <person name="Scarpelli C."/>
            <person name="Gaillardin C."/>
            <person name="Weissenbach J."/>
            <person name="Wincker P."/>
            <person name="Souciet J.L."/>
        </authorList>
    </citation>
    <scope>NUCLEOTIDE SEQUENCE [LARGE SCALE GENOMIC DNA]</scope>
    <source>
        <strain evidence="2">ATCC 8585 / CBS 2359 / DSM 70799 / NBRC 1267 / NRRL Y-1140 / WM37</strain>
    </source>
</reference>
<dbReference type="Proteomes" id="UP000000598">
    <property type="component" value="Chromosome C"/>
</dbReference>
<dbReference type="KEGG" id="kla:KLLA0_C08437g"/>
<dbReference type="GeneID" id="2892017"/>
<evidence type="ECO:0000313" key="1">
    <source>
        <dbReference type="EMBL" id="CAH01426.1"/>
    </source>
</evidence>
<accession>Q6CU14</accession>
<dbReference type="AlphaFoldDB" id="Q6CU14"/>
<dbReference type="RefSeq" id="XP_452575.1">
    <property type="nucleotide sequence ID" value="XM_452575.1"/>
</dbReference>
<gene>
    <name evidence="1" type="ORF">KLLA0_C08437g</name>
</gene>
<dbReference type="InParanoid" id="Q6CU14"/>
<dbReference type="EMBL" id="CR382123">
    <property type="protein sequence ID" value="CAH01426.1"/>
    <property type="molecule type" value="Genomic_DNA"/>
</dbReference>
<dbReference type="PaxDb" id="284590-Q6CU14"/>
<organism evidence="1 2">
    <name type="scientific">Kluyveromyces lactis (strain ATCC 8585 / CBS 2359 / DSM 70799 / NBRC 1267 / NRRL Y-1140 / WM37)</name>
    <name type="common">Yeast</name>
    <name type="synonym">Candida sphaerica</name>
    <dbReference type="NCBI Taxonomy" id="284590"/>
    <lineage>
        <taxon>Eukaryota</taxon>
        <taxon>Fungi</taxon>
        <taxon>Dikarya</taxon>
        <taxon>Ascomycota</taxon>
        <taxon>Saccharomycotina</taxon>
        <taxon>Saccharomycetes</taxon>
        <taxon>Saccharomycetales</taxon>
        <taxon>Saccharomycetaceae</taxon>
        <taxon>Kluyveromyces</taxon>
    </lineage>
</organism>
<sequence length="147" mass="17172">MYLLLDPQIPVNATTISISSSYSISSKNPCIYFSMTFLCHISLPTLYNYQTVISDTFSYIRPSVKKNKMRIGAILDRPELCKSYTNRLEVLKRSHRCRQFSVIFFIFLYLHKLLTYMEVYLHEESIARQVITVANIESGFENLQCTF</sequence>
<name>Q6CU14_KLULA</name>
<keyword evidence="2" id="KW-1185">Reference proteome</keyword>
<evidence type="ECO:0000313" key="2">
    <source>
        <dbReference type="Proteomes" id="UP000000598"/>
    </source>
</evidence>
<protein>
    <submittedName>
        <fullName evidence="1">KLLA0C08437p</fullName>
    </submittedName>
</protein>
<dbReference type="HOGENOM" id="CLU_1768373_0_0_1"/>
<proteinExistence type="predicted"/>